<organism evidence="18 19">
    <name type="scientific">Dendrobium thyrsiflorum</name>
    <name type="common">Pinecone-like raceme dendrobium</name>
    <name type="synonym">Orchid</name>
    <dbReference type="NCBI Taxonomy" id="117978"/>
    <lineage>
        <taxon>Eukaryota</taxon>
        <taxon>Viridiplantae</taxon>
        <taxon>Streptophyta</taxon>
        <taxon>Embryophyta</taxon>
        <taxon>Tracheophyta</taxon>
        <taxon>Spermatophyta</taxon>
        <taxon>Magnoliopsida</taxon>
        <taxon>Liliopsida</taxon>
        <taxon>Asparagales</taxon>
        <taxon>Orchidaceae</taxon>
        <taxon>Epidendroideae</taxon>
        <taxon>Malaxideae</taxon>
        <taxon>Dendrobiinae</taxon>
        <taxon>Dendrobium</taxon>
    </lineage>
</organism>
<dbReference type="GO" id="GO:0004535">
    <property type="term" value="F:poly(A)-specific ribonuclease activity"/>
    <property type="evidence" value="ECO:0007669"/>
    <property type="project" value="UniProtKB-EC"/>
</dbReference>
<keyword evidence="19" id="KW-1185">Reference proteome</keyword>
<comment type="catalytic activity">
    <reaction evidence="1">
        <text>Exonucleolytic cleavage of poly(A) to 5'-AMP.</text>
        <dbReference type="EC" id="3.1.13.4"/>
    </reaction>
</comment>
<dbReference type="EMBL" id="JANQDX010000016">
    <property type="protein sequence ID" value="KAL0910614.1"/>
    <property type="molecule type" value="Genomic_DNA"/>
</dbReference>
<dbReference type="InterPro" id="IPR012337">
    <property type="entry name" value="RNaseH-like_sf"/>
</dbReference>
<dbReference type="PANTHER" id="PTHR10797">
    <property type="entry name" value="CCR4-NOT TRANSCRIPTION COMPLEX SUBUNIT"/>
    <property type="match status" value="1"/>
</dbReference>
<dbReference type="Pfam" id="PF04857">
    <property type="entry name" value="CAF1"/>
    <property type="match status" value="2"/>
</dbReference>
<dbReference type="EC" id="3.1.13.4" evidence="7"/>
<dbReference type="InterPro" id="IPR006941">
    <property type="entry name" value="RNase_CAF1"/>
</dbReference>
<evidence type="ECO:0000256" key="2">
    <source>
        <dbReference type="ARBA" id="ARBA00001968"/>
    </source>
</evidence>
<dbReference type="Gene3D" id="3.30.420.10">
    <property type="entry name" value="Ribonuclease H-like superfamily/Ribonuclease H"/>
    <property type="match status" value="1"/>
</dbReference>
<dbReference type="GO" id="GO:0046872">
    <property type="term" value="F:metal ion binding"/>
    <property type="evidence" value="ECO:0007669"/>
    <property type="project" value="UniProtKB-KW"/>
</dbReference>
<keyword evidence="14" id="KW-0805">Transcription regulation</keyword>
<evidence type="ECO:0000256" key="16">
    <source>
        <dbReference type="ARBA" id="ARBA00023242"/>
    </source>
</evidence>
<evidence type="ECO:0000256" key="8">
    <source>
        <dbReference type="ARBA" id="ARBA00022490"/>
    </source>
</evidence>
<reference evidence="18 19" key="1">
    <citation type="journal article" date="2024" name="Plant Biotechnol. J.">
        <title>Dendrobium thyrsiflorum genome and its molecular insights into genes involved in important horticultural traits.</title>
        <authorList>
            <person name="Chen B."/>
            <person name="Wang J.Y."/>
            <person name="Zheng P.J."/>
            <person name="Li K.L."/>
            <person name="Liang Y.M."/>
            <person name="Chen X.F."/>
            <person name="Zhang C."/>
            <person name="Zhao X."/>
            <person name="He X."/>
            <person name="Zhang G.Q."/>
            <person name="Liu Z.J."/>
            <person name="Xu Q."/>
        </authorList>
    </citation>
    <scope>NUCLEOTIDE SEQUENCE [LARGE SCALE GENOMIC DNA]</scope>
    <source>
        <strain evidence="18">GZMU011</strain>
    </source>
</reference>
<evidence type="ECO:0000256" key="12">
    <source>
        <dbReference type="ARBA" id="ARBA00022839"/>
    </source>
</evidence>
<dbReference type="InterPro" id="IPR039637">
    <property type="entry name" value="CNOT7/CNOT8/Pop2"/>
</dbReference>
<comment type="caution">
    <text evidence="18">The sequence shown here is derived from an EMBL/GenBank/DDBJ whole genome shotgun (WGS) entry which is preliminary data.</text>
</comment>
<proteinExistence type="inferred from homology"/>
<sequence>MWSLHNLNGNFAADYVKIREVWNSNLEEELSLIRSIVADYPFVSMDTEFPGVVVIPVANSPTSLTEFNYQTLKLNVNLLKLIQLGLTFFNSSGQLPQFGSPPRPCIWQFNFREFDPARDIFDRSSIELIRRSGMDLEKNHRFGFTANRFSEQFISSGVVQNDSVQWITFNSSFDFGNLLKMLTCRDLPESREDFFRSLRLYFPKVYDIKHLMKFCDNLSAGELNNLSAGELNKVAEELGVKRAGASHQTGSDSLLAAAVFRMLKDRFFIGSVDRFAGVLHGLSSD</sequence>
<dbReference type="Proteomes" id="UP001552299">
    <property type="component" value="Unassembled WGS sequence"/>
</dbReference>
<keyword evidence="8" id="KW-0963">Cytoplasm</keyword>
<dbReference type="InterPro" id="IPR036397">
    <property type="entry name" value="RNaseH_sf"/>
</dbReference>
<evidence type="ECO:0000256" key="13">
    <source>
        <dbReference type="ARBA" id="ARBA00022884"/>
    </source>
</evidence>
<comment type="function">
    <text evidence="17">Ubiquitous transcription factor required for a diverse set of processes. It is a component of the CCR4 complex involved in the control of gene expression.</text>
</comment>
<evidence type="ECO:0000256" key="14">
    <source>
        <dbReference type="ARBA" id="ARBA00023015"/>
    </source>
</evidence>
<comment type="cofactor">
    <cofactor evidence="2">
        <name>a divalent metal cation</name>
        <dbReference type="ChEBI" id="CHEBI:60240"/>
    </cofactor>
</comment>
<protein>
    <recommendedName>
        <fullName evidence="7">poly(A)-specific ribonuclease</fullName>
        <ecNumber evidence="7">3.1.13.4</ecNumber>
    </recommendedName>
</protein>
<keyword evidence="9" id="KW-0540">Nuclease</keyword>
<keyword evidence="12" id="KW-0269">Exonuclease</keyword>
<evidence type="ECO:0000256" key="11">
    <source>
        <dbReference type="ARBA" id="ARBA00022801"/>
    </source>
</evidence>
<name>A0ABD0UD93_DENTH</name>
<evidence type="ECO:0000256" key="17">
    <source>
        <dbReference type="ARBA" id="ARBA00025148"/>
    </source>
</evidence>
<evidence type="ECO:0000256" key="6">
    <source>
        <dbReference type="ARBA" id="ARBA00011757"/>
    </source>
</evidence>
<dbReference type="GO" id="GO:0003723">
    <property type="term" value="F:RNA binding"/>
    <property type="evidence" value="ECO:0007669"/>
    <property type="project" value="UniProtKB-KW"/>
</dbReference>
<dbReference type="SUPFAM" id="SSF53098">
    <property type="entry name" value="Ribonuclease H-like"/>
    <property type="match status" value="1"/>
</dbReference>
<evidence type="ECO:0000256" key="5">
    <source>
        <dbReference type="ARBA" id="ARBA00008372"/>
    </source>
</evidence>
<evidence type="ECO:0000256" key="10">
    <source>
        <dbReference type="ARBA" id="ARBA00022723"/>
    </source>
</evidence>
<dbReference type="GO" id="GO:0005737">
    <property type="term" value="C:cytoplasm"/>
    <property type="evidence" value="ECO:0007669"/>
    <property type="project" value="UniProtKB-SubCell"/>
</dbReference>
<comment type="subunit">
    <text evidence="6">Component of the CCR4-NOT complex, at least composed of CRR4 and CAF1 proteins.</text>
</comment>
<keyword evidence="10" id="KW-0479">Metal-binding</keyword>
<keyword evidence="16" id="KW-0539">Nucleus</keyword>
<accession>A0ABD0UD93</accession>
<evidence type="ECO:0000256" key="9">
    <source>
        <dbReference type="ARBA" id="ARBA00022722"/>
    </source>
</evidence>
<comment type="similarity">
    <text evidence="5">Belongs to the CAF1 family.</text>
</comment>
<dbReference type="GO" id="GO:0005634">
    <property type="term" value="C:nucleus"/>
    <property type="evidence" value="ECO:0007669"/>
    <property type="project" value="UniProtKB-SubCell"/>
</dbReference>
<evidence type="ECO:0000256" key="3">
    <source>
        <dbReference type="ARBA" id="ARBA00004123"/>
    </source>
</evidence>
<gene>
    <name evidence="18" type="ORF">M5K25_021614</name>
</gene>
<keyword evidence="11" id="KW-0378">Hydrolase</keyword>
<dbReference type="AlphaFoldDB" id="A0ABD0UD93"/>
<keyword evidence="13" id="KW-0694">RNA-binding</keyword>
<evidence type="ECO:0000256" key="7">
    <source>
        <dbReference type="ARBA" id="ARBA00012161"/>
    </source>
</evidence>
<evidence type="ECO:0000313" key="19">
    <source>
        <dbReference type="Proteomes" id="UP001552299"/>
    </source>
</evidence>
<evidence type="ECO:0000256" key="4">
    <source>
        <dbReference type="ARBA" id="ARBA00004496"/>
    </source>
</evidence>
<evidence type="ECO:0000256" key="15">
    <source>
        <dbReference type="ARBA" id="ARBA00023163"/>
    </source>
</evidence>
<keyword evidence="15" id="KW-0804">Transcription</keyword>
<evidence type="ECO:0000313" key="18">
    <source>
        <dbReference type="EMBL" id="KAL0910614.1"/>
    </source>
</evidence>
<evidence type="ECO:0000256" key="1">
    <source>
        <dbReference type="ARBA" id="ARBA00001663"/>
    </source>
</evidence>
<comment type="subcellular location">
    <subcellularLocation>
        <location evidence="4">Cytoplasm</location>
    </subcellularLocation>
    <subcellularLocation>
        <location evidence="3">Nucleus</location>
    </subcellularLocation>
</comment>